<accession>A0A2P5CGR4</accession>
<organism evidence="1 2">
    <name type="scientific">Parasponia andersonii</name>
    <name type="common">Sponia andersonii</name>
    <dbReference type="NCBI Taxonomy" id="3476"/>
    <lineage>
        <taxon>Eukaryota</taxon>
        <taxon>Viridiplantae</taxon>
        <taxon>Streptophyta</taxon>
        <taxon>Embryophyta</taxon>
        <taxon>Tracheophyta</taxon>
        <taxon>Spermatophyta</taxon>
        <taxon>Magnoliopsida</taxon>
        <taxon>eudicotyledons</taxon>
        <taxon>Gunneridae</taxon>
        <taxon>Pentapetalae</taxon>
        <taxon>rosids</taxon>
        <taxon>fabids</taxon>
        <taxon>Rosales</taxon>
        <taxon>Cannabaceae</taxon>
        <taxon>Parasponia</taxon>
    </lineage>
</organism>
<dbReference type="PANTHER" id="PTHR33710">
    <property type="entry name" value="BNAC02G09200D PROTEIN"/>
    <property type="match status" value="1"/>
</dbReference>
<dbReference type="OrthoDB" id="1194645at2759"/>
<feature type="non-terminal residue" evidence="1">
    <location>
        <position position="1"/>
    </location>
</feature>
<evidence type="ECO:0000313" key="1">
    <source>
        <dbReference type="EMBL" id="PON60243.1"/>
    </source>
</evidence>
<comment type="caution">
    <text evidence="1">The sequence shown here is derived from an EMBL/GenBank/DDBJ whole genome shotgun (WGS) entry which is preliminary data.</text>
</comment>
<gene>
    <name evidence="1" type="ORF">PanWU01x14_154150</name>
</gene>
<dbReference type="Proteomes" id="UP000237105">
    <property type="component" value="Unassembled WGS sequence"/>
</dbReference>
<proteinExistence type="predicted"/>
<reference evidence="2" key="1">
    <citation type="submission" date="2016-06" db="EMBL/GenBank/DDBJ databases">
        <title>Parallel loss of symbiosis genes in relatives of nitrogen-fixing non-legume Parasponia.</title>
        <authorList>
            <person name="Van Velzen R."/>
            <person name="Holmer R."/>
            <person name="Bu F."/>
            <person name="Rutten L."/>
            <person name="Van Zeijl A."/>
            <person name="Liu W."/>
            <person name="Santuari L."/>
            <person name="Cao Q."/>
            <person name="Sharma T."/>
            <person name="Shen D."/>
            <person name="Roswanjaya Y."/>
            <person name="Wardhani T."/>
            <person name="Kalhor M.S."/>
            <person name="Jansen J."/>
            <person name="Van den Hoogen J."/>
            <person name="Gungor B."/>
            <person name="Hartog M."/>
            <person name="Hontelez J."/>
            <person name="Verver J."/>
            <person name="Yang W.-C."/>
            <person name="Schijlen E."/>
            <person name="Repin R."/>
            <person name="Schilthuizen M."/>
            <person name="Schranz E."/>
            <person name="Heidstra R."/>
            <person name="Miyata K."/>
            <person name="Fedorova E."/>
            <person name="Kohlen W."/>
            <person name="Bisseling T."/>
            <person name="Smit S."/>
            <person name="Geurts R."/>
        </authorList>
    </citation>
    <scope>NUCLEOTIDE SEQUENCE [LARGE SCALE GENOMIC DNA]</scope>
    <source>
        <strain evidence="2">cv. WU1-14</strain>
    </source>
</reference>
<dbReference type="PANTHER" id="PTHR33710:SF77">
    <property type="entry name" value="DNASE I-LIKE SUPERFAMILY PROTEIN"/>
    <property type="match status" value="1"/>
</dbReference>
<dbReference type="AlphaFoldDB" id="A0A2P5CGR4"/>
<dbReference type="EMBL" id="JXTB01000132">
    <property type="protein sequence ID" value="PON60243.1"/>
    <property type="molecule type" value="Genomic_DNA"/>
</dbReference>
<evidence type="ECO:0000313" key="2">
    <source>
        <dbReference type="Proteomes" id="UP000237105"/>
    </source>
</evidence>
<sequence length="85" mass="9859">FEKERGRLFRSNKRNLGDFVLFDFGAIDLGFAGNSFTWNNRQDGTHIRECIDRAICSTWWKLLYKKPGVVHLTMSSLASNQCPIY</sequence>
<keyword evidence="2" id="KW-1185">Reference proteome</keyword>
<protein>
    <submittedName>
        <fullName evidence="1">Uncharacterized protein</fullName>
    </submittedName>
</protein>
<name>A0A2P5CGR4_PARAD</name>